<organism evidence="2 3">
    <name type="scientific">Pholiota conissans</name>
    <dbReference type="NCBI Taxonomy" id="109636"/>
    <lineage>
        <taxon>Eukaryota</taxon>
        <taxon>Fungi</taxon>
        <taxon>Dikarya</taxon>
        <taxon>Basidiomycota</taxon>
        <taxon>Agaricomycotina</taxon>
        <taxon>Agaricomycetes</taxon>
        <taxon>Agaricomycetidae</taxon>
        <taxon>Agaricales</taxon>
        <taxon>Agaricineae</taxon>
        <taxon>Strophariaceae</taxon>
        <taxon>Pholiota</taxon>
    </lineage>
</organism>
<feature type="region of interest" description="Disordered" evidence="1">
    <location>
        <begin position="233"/>
        <end position="263"/>
    </location>
</feature>
<dbReference type="Proteomes" id="UP000807469">
    <property type="component" value="Unassembled WGS sequence"/>
</dbReference>
<dbReference type="AlphaFoldDB" id="A0A9P6D6H0"/>
<dbReference type="OrthoDB" id="2322499at2759"/>
<sequence length="458" mass="52514">MQLCLSRRLHYWHTRQADQKKREMQSLREMRCVAIRERLREEGYDSLGKWYWRLDKLPGGNVAAPLTDAAWDKIKFRLLSFFEFQRQDSREKEMIRAFQSRASHLDRTLRLKLEKEPKPWIYAPLPTIVNSDTLATVIGRAVEGADEIQINTEITHLKDRLPKISKTWRAEADEYLLGLLTGPTKSSARADGEALDATPLELATTFFGCHWCTEAVSYPRILMHECLRTRRQDQDADHSDTEGSGFSAQKATTDEGGPDMVHSIPTVNERQVWNKMSSWLGPTWNEAHKFISVDEEFTKSAKAIIQACGENPNTLTAEALNDLNIRVECMRCVPPPGKRGTARSRHVMSWNMAILHDLYMHVDDISAEGWRLVTSETDLARAKEYEDKILRKITVKSYERCRICEATVRSASIDQDSVENPQSHLSKVHKINITTELQDYVYVPLDAPMKAFPRAVII</sequence>
<comment type="caution">
    <text evidence="2">The sequence shown here is derived from an EMBL/GenBank/DDBJ whole genome shotgun (WGS) entry which is preliminary data.</text>
</comment>
<evidence type="ECO:0000256" key="1">
    <source>
        <dbReference type="SAM" id="MobiDB-lite"/>
    </source>
</evidence>
<gene>
    <name evidence="2" type="ORF">BDN70DRAFT_81144</name>
</gene>
<protein>
    <submittedName>
        <fullName evidence="2">Uncharacterized protein</fullName>
    </submittedName>
</protein>
<reference evidence="2" key="1">
    <citation type="submission" date="2020-11" db="EMBL/GenBank/DDBJ databases">
        <authorList>
            <consortium name="DOE Joint Genome Institute"/>
            <person name="Ahrendt S."/>
            <person name="Riley R."/>
            <person name="Andreopoulos W."/>
            <person name="Labutti K."/>
            <person name="Pangilinan J."/>
            <person name="Ruiz-Duenas F.J."/>
            <person name="Barrasa J.M."/>
            <person name="Sanchez-Garcia M."/>
            <person name="Camarero S."/>
            <person name="Miyauchi S."/>
            <person name="Serrano A."/>
            <person name="Linde D."/>
            <person name="Babiker R."/>
            <person name="Drula E."/>
            <person name="Ayuso-Fernandez I."/>
            <person name="Pacheco R."/>
            <person name="Padilla G."/>
            <person name="Ferreira P."/>
            <person name="Barriuso J."/>
            <person name="Kellner H."/>
            <person name="Castanera R."/>
            <person name="Alfaro M."/>
            <person name="Ramirez L."/>
            <person name="Pisabarro A.G."/>
            <person name="Kuo A."/>
            <person name="Tritt A."/>
            <person name="Lipzen A."/>
            <person name="He G."/>
            <person name="Yan M."/>
            <person name="Ng V."/>
            <person name="Cullen D."/>
            <person name="Martin F."/>
            <person name="Rosso M.-N."/>
            <person name="Henrissat B."/>
            <person name="Hibbett D."/>
            <person name="Martinez A.T."/>
            <person name="Grigoriev I.V."/>
        </authorList>
    </citation>
    <scope>NUCLEOTIDE SEQUENCE</scope>
    <source>
        <strain evidence="2">CIRM-BRFM 674</strain>
    </source>
</reference>
<accession>A0A9P6D6H0</accession>
<keyword evidence="3" id="KW-1185">Reference proteome</keyword>
<name>A0A9P6D6H0_9AGAR</name>
<feature type="compositionally biased region" description="Polar residues" evidence="1">
    <location>
        <begin position="242"/>
        <end position="251"/>
    </location>
</feature>
<evidence type="ECO:0000313" key="2">
    <source>
        <dbReference type="EMBL" id="KAF9484643.1"/>
    </source>
</evidence>
<dbReference type="EMBL" id="MU155141">
    <property type="protein sequence ID" value="KAF9484643.1"/>
    <property type="molecule type" value="Genomic_DNA"/>
</dbReference>
<proteinExistence type="predicted"/>
<evidence type="ECO:0000313" key="3">
    <source>
        <dbReference type="Proteomes" id="UP000807469"/>
    </source>
</evidence>